<comment type="caution">
    <text evidence="2">The sequence shown here is derived from an EMBL/GenBank/DDBJ whole genome shotgun (WGS) entry which is preliminary data.</text>
</comment>
<evidence type="ECO:0000313" key="2">
    <source>
        <dbReference type="EMBL" id="MYN02311.1"/>
    </source>
</evidence>
<keyword evidence="1" id="KW-0812">Transmembrane</keyword>
<reference evidence="2 3" key="1">
    <citation type="submission" date="2019-12" db="EMBL/GenBank/DDBJ databases">
        <title>Novel species isolated from a subtropical stream in China.</title>
        <authorList>
            <person name="Lu H."/>
        </authorList>
    </citation>
    <scope>NUCLEOTIDE SEQUENCE [LARGE SCALE GENOMIC DNA]</scope>
    <source>
        <strain evidence="2 3">DS3</strain>
    </source>
</reference>
<keyword evidence="1" id="KW-0472">Membrane</keyword>
<feature type="transmembrane region" description="Helical" evidence="1">
    <location>
        <begin position="39"/>
        <end position="72"/>
    </location>
</feature>
<proteinExistence type="predicted"/>
<organism evidence="2 3">
    <name type="scientific">Pseudoduganella guangdongensis</name>
    <dbReference type="NCBI Taxonomy" id="2692179"/>
    <lineage>
        <taxon>Bacteria</taxon>
        <taxon>Pseudomonadati</taxon>
        <taxon>Pseudomonadota</taxon>
        <taxon>Betaproteobacteria</taxon>
        <taxon>Burkholderiales</taxon>
        <taxon>Oxalobacteraceae</taxon>
        <taxon>Telluria group</taxon>
        <taxon>Pseudoduganella</taxon>
    </lineage>
</organism>
<evidence type="ECO:0000313" key="3">
    <source>
        <dbReference type="Proteomes" id="UP000448575"/>
    </source>
</evidence>
<keyword evidence="3" id="KW-1185">Reference proteome</keyword>
<dbReference type="EMBL" id="WWCJ01000006">
    <property type="protein sequence ID" value="MYN02311.1"/>
    <property type="molecule type" value="Genomic_DNA"/>
</dbReference>
<keyword evidence="1" id="KW-1133">Transmembrane helix</keyword>
<name>A0A6N9HFF3_9BURK</name>
<accession>A0A6N9HFF3</accession>
<gene>
    <name evidence="2" type="ORF">GTP41_09385</name>
</gene>
<dbReference type="AlphaFoldDB" id="A0A6N9HFF3"/>
<protein>
    <recommendedName>
        <fullName evidence="4">DUF3325 family protein</fullName>
    </recommendedName>
</protein>
<evidence type="ECO:0008006" key="4">
    <source>
        <dbReference type="Google" id="ProtNLM"/>
    </source>
</evidence>
<dbReference type="Proteomes" id="UP000448575">
    <property type="component" value="Unassembled WGS sequence"/>
</dbReference>
<sequence length="82" mass="8489">MILFLLLDIAGCCLLYLSHRHQGWLAQPIGPLGGATGALALLLSLAAACAVLSPLAAVFAWIVVSMLVFSLLPFGSLLKGKA</sequence>
<evidence type="ECO:0000256" key="1">
    <source>
        <dbReference type="SAM" id="Phobius"/>
    </source>
</evidence>
<dbReference type="RefSeq" id="WP_161025323.1">
    <property type="nucleotide sequence ID" value="NZ_WWCJ01000006.1"/>
</dbReference>